<keyword evidence="1" id="KW-0479">Metal-binding</keyword>
<dbReference type="AlphaFoldDB" id="A4FZ13"/>
<evidence type="ECO:0000313" key="3">
    <source>
        <dbReference type="Proteomes" id="UP000000253"/>
    </source>
</evidence>
<keyword evidence="1" id="KW-0408">Iron</keyword>
<dbReference type="EMBL" id="CP000609">
    <property type="protein sequence ID" value="ABO35447.1"/>
    <property type="molecule type" value="Genomic_DNA"/>
</dbReference>
<dbReference type="GeneID" id="4927868"/>
<gene>
    <name evidence="2" type="ordered locus">MmarC5_1147</name>
</gene>
<dbReference type="PANTHER" id="PTHR30002:SF4">
    <property type="entry name" value="EPOXYQUEUOSINE REDUCTASE"/>
    <property type="match status" value="1"/>
</dbReference>
<organism evidence="2 3">
    <name type="scientific">Methanococcus maripaludis (strain C5 / ATCC BAA-1333)</name>
    <dbReference type="NCBI Taxonomy" id="402880"/>
    <lineage>
        <taxon>Archaea</taxon>
        <taxon>Methanobacteriati</taxon>
        <taxon>Methanobacteriota</taxon>
        <taxon>Methanomada group</taxon>
        <taxon>Methanococci</taxon>
        <taxon>Methanococcales</taxon>
        <taxon>Methanococcaceae</taxon>
        <taxon>Methanococcus</taxon>
    </lineage>
</organism>
<protein>
    <recommendedName>
        <fullName evidence="4">Epoxyqueuosine reductase</fullName>
    </recommendedName>
</protein>
<dbReference type="eggNOG" id="arCOG02740">
    <property type="taxonomic scope" value="Archaea"/>
</dbReference>
<sequence>MQALTPEKLSELLIDMAKRLGSSHVGINNKETLKDSHFTTDLGYVLKGANSAITFAVPFSEENLDEYIDKYLSKKDHKTFEKCKVRATTLANGIALEIASFLDQIGYGSKAVNSNYEYRKENLKMVPPISHKLLALRSGIGHIGYSSLIITKEYGSSVAFATVVTTAELIPTKPLPAEENYCNNCKLCSACCLSNYRLNEEINGDIGGVKYTHAKTDDPARCIHVCGGFSGHGGKKWSTWSPARFEIPKDNNELINVMHNKAIPKHVMRSKIAGFEGGFYHPRMPGFKMEYTCSLCQVICHKDPEVRKERYRKLVNSGVIIEKNGKRMAVSAEEAKKWLDSLPEEKRKLYTE</sequence>
<evidence type="ECO:0000313" key="2">
    <source>
        <dbReference type="EMBL" id="ABO35447.1"/>
    </source>
</evidence>
<evidence type="ECO:0008006" key="4">
    <source>
        <dbReference type="Google" id="ProtNLM"/>
    </source>
</evidence>
<name>A4FZ13_METM5</name>
<reference evidence="2 3" key="1">
    <citation type="submission" date="2007-03" db="EMBL/GenBank/DDBJ databases">
        <title>Complete sequence of chromosome of Methanococcus maripaludis C5.</title>
        <authorList>
            <consortium name="US DOE Joint Genome Institute"/>
            <person name="Copeland A."/>
            <person name="Lucas S."/>
            <person name="Lapidus A."/>
            <person name="Barry K."/>
            <person name="Glavina del Rio T."/>
            <person name="Dalin E."/>
            <person name="Tice H."/>
            <person name="Pitluck S."/>
            <person name="Chertkov O."/>
            <person name="Brettin T."/>
            <person name="Bruce D."/>
            <person name="Han C."/>
            <person name="Detter J.C."/>
            <person name="Schmutz J."/>
            <person name="Larimer F."/>
            <person name="Land M."/>
            <person name="Hauser L."/>
            <person name="Kyrpides N."/>
            <person name="Mikhailova N."/>
            <person name="Sieprawska-Lupa M."/>
            <person name="Whitman W.B."/>
            <person name="Richardson P."/>
        </authorList>
    </citation>
    <scope>NUCLEOTIDE SEQUENCE [LARGE SCALE GENOMIC DNA]</scope>
    <source>
        <strain evidence="3">C5 / ATCC BAA-1333</strain>
    </source>
</reference>
<keyword evidence="1" id="KW-0411">Iron-sulfur</keyword>
<keyword evidence="1" id="KW-0004">4Fe-4S</keyword>
<dbReference type="InterPro" id="IPR004453">
    <property type="entry name" value="QueG"/>
</dbReference>
<dbReference type="OrthoDB" id="130074at2157"/>
<dbReference type="RefSeq" id="WP_011868900.1">
    <property type="nucleotide sequence ID" value="NC_009135.1"/>
</dbReference>
<evidence type="ECO:0000256" key="1">
    <source>
        <dbReference type="ARBA" id="ARBA00022485"/>
    </source>
</evidence>
<dbReference type="GO" id="GO:0052693">
    <property type="term" value="F:epoxyqueuosine reductase activity"/>
    <property type="evidence" value="ECO:0007669"/>
    <property type="project" value="TreeGrafter"/>
</dbReference>
<accession>A4FZ13</accession>
<dbReference type="HOGENOM" id="CLU_065301_0_0_2"/>
<dbReference type="STRING" id="402880.MmarC5_1147"/>
<dbReference type="GO" id="GO:0008616">
    <property type="term" value="P:tRNA queuosine(34) biosynthetic process"/>
    <property type="evidence" value="ECO:0007669"/>
    <property type="project" value="InterPro"/>
</dbReference>
<dbReference type="PANTHER" id="PTHR30002">
    <property type="entry name" value="EPOXYQUEUOSINE REDUCTASE"/>
    <property type="match status" value="1"/>
</dbReference>
<dbReference type="GO" id="GO:0051539">
    <property type="term" value="F:4 iron, 4 sulfur cluster binding"/>
    <property type="evidence" value="ECO:0007669"/>
    <property type="project" value="UniProtKB-KW"/>
</dbReference>
<proteinExistence type="predicted"/>
<dbReference type="KEGG" id="mmq:MmarC5_1147"/>
<dbReference type="Proteomes" id="UP000000253">
    <property type="component" value="Chromosome"/>
</dbReference>